<evidence type="ECO:0000313" key="2">
    <source>
        <dbReference type="Proteomes" id="UP001168579"/>
    </source>
</evidence>
<proteinExistence type="predicted"/>
<organism evidence="1 2">
    <name type="scientific">Maribacter confluentis</name>
    <dbReference type="NCBI Taxonomy" id="1656093"/>
    <lineage>
        <taxon>Bacteria</taxon>
        <taxon>Pseudomonadati</taxon>
        <taxon>Bacteroidota</taxon>
        <taxon>Flavobacteriia</taxon>
        <taxon>Flavobacteriales</taxon>
        <taxon>Flavobacteriaceae</taxon>
        <taxon>Maribacter</taxon>
    </lineage>
</organism>
<accession>A0ABT8RL85</accession>
<dbReference type="EMBL" id="JAUKUC010000001">
    <property type="protein sequence ID" value="MDO1511227.1"/>
    <property type="molecule type" value="Genomic_DNA"/>
</dbReference>
<keyword evidence="2" id="KW-1185">Reference proteome</keyword>
<reference evidence="1" key="1">
    <citation type="journal article" date="2014" name="Int. J. Syst. Evol. Microbiol.">
        <title>Complete genome of a new Firmicutes species belonging to the dominant human colonic microbiota ('Ruminococcus bicirculans') reveals two chromosomes and a selective capacity to utilize plant glucans.</title>
        <authorList>
            <consortium name="NISC Comparative Sequencing Program"/>
            <person name="Wegmann U."/>
            <person name="Louis P."/>
            <person name="Goesmann A."/>
            <person name="Henrissat B."/>
            <person name="Duncan S.H."/>
            <person name="Flint H.J."/>
        </authorList>
    </citation>
    <scope>NUCLEOTIDE SEQUENCE</scope>
    <source>
        <strain evidence="1">CECT 8869</strain>
    </source>
</reference>
<gene>
    <name evidence="1" type="ORF">Q2T41_00940</name>
</gene>
<protein>
    <submittedName>
        <fullName evidence="1">Uncharacterized protein</fullName>
    </submittedName>
</protein>
<evidence type="ECO:0000313" key="1">
    <source>
        <dbReference type="EMBL" id="MDO1511227.1"/>
    </source>
</evidence>
<comment type="caution">
    <text evidence="1">The sequence shown here is derived from an EMBL/GenBank/DDBJ whole genome shotgun (WGS) entry which is preliminary data.</text>
</comment>
<name>A0ABT8RL85_9FLAO</name>
<sequence>MPFNFENFINNSRLKLEYNKEIIGLDEFLSTLEFYYFSTIKLKSKSITSNGINLVLEFDCNLDLMELFSHFNTGRWGNNHKNEAPLQHGLEVLNLKNKHVIDIDELTISLNDTSIVIKRIYDKSIPTQINDILKQIACNYVFMTKGLTQKPYEIFVPIFEENLENSEISDSAIDFAPKSYLEFWGIYLDKDDEASIYDVMRNTYVSGDLEFLTE</sequence>
<dbReference type="RefSeq" id="WP_304434336.1">
    <property type="nucleotide sequence ID" value="NZ_JAUKUC010000001.1"/>
</dbReference>
<reference evidence="1" key="2">
    <citation type="submission" date="2023-06" db="EMBL/GenBank/DDBJ databases">
        <authorList>
            <person name="Lucena T."/>
            <person name="Sun Q."/>
        </authorList>
    </citation>
    <scope>NUCLEOTIDE SEQUENCE</scope>
    <source>
        <strain evidence="1">CECT 8869</strain>
    </source>
</reference>
<dbReference type="Proteomes" id="UP001168579">
    <property type="component" value="Unassembled WGS sequence"/>
</dbReference>